<dbReference type="SUPFAM" id="SSF56801">
    <property type="entry name" value="Acetyl-CoA synthetase-like"/>
    <property type="match status" value="1"/>
</dbReference>
<name>A0A1V2IJ06_9ACTN</name>
<dbReference type="PANTHER" id="PTHR22754">
    <property type="entry name" value="DISCO-INTERACTING PROTEIN 2 DIP2 -RELATED"/>
    <property type="match status" value="1"/>
</dbReference>
<evidence type="ECO:0000313" key="8">
    <source>
        <dbReference type="Proteomes" id="UP000188929"/>
    </source>
</evidence>
<dbReference type="STRING" id="1834516.BL253_04280"/>
<dbReference type="InterPro" id="IPR000873">
    <property type="entry name" value="AMP-dep_synth/lig_dom"/>
</dbReference>
<dbReference type="GO" id="GO:0070566">
    <property type="term" value="F:adenylyltransferase activity"/>
    <property type="evidence" value="ECO:0007669"/>
    <property type="project" value="TreeGrafter"/>
</dbReference>
<organism evidence="7 8">
    <name type="scientific">Pseudofrankia asymbiotica</name>
    <dbReference type="NCBI Taxonomy" id="1834516"/>
    <lineage>
        <taxon>Bacteria</taxon>
        <taxon>Bacillati</taxon>
        <taxon>Actinomycetota</taxon>
        <taxon>Actinomycetes</taxon>
        <taxon>Frankiales</taxon>
        <taxon>Frankiaceae</taxon>
        <taxon>Pseudofrankia</taxon>
    </lineage>
</organism>
<dbReference type="FunFam" id="3.40.50.12780:FF:000013">
    <property type="entry name" value="Long-chain-fatty-acid--AMP ligase FadD32"/>
    <property type="match status" value="1"/>
</dbReference>
<dbReference type="InterPro" id="IPR042099">
    <property type="entry name" value="ANL_N_sf"/>
</dbReference>
<evidence type="ECO:0000256" key="1">
    <source>
        <dbReference type="ARBA" id="ARBA00006432"/>
    </source>
</evidence>
<dbReference type="Proteomes" id="UP000188929">
    <property type="component" value="Unassembled WGS sequence"/>
</dbReference>
<dbReference type="GO" id="GO:0016874">
    <property type="term" value="F:ligase activity"/>
    <property type="evidence" value="ECO:0007669"/>
    <property type="project" value="UniProtKB-KW"/>
</dbReference>
<evidence type="ECO:0000256" key="2">
    <source>
        <dbReference type="ARBA" id="ARBA00022598"/>
    </source>
</evidence>
<keyword evidence="8" id="KW-1185">Reference proteome</keyword>
<evidence type="ECO:0000259" key="6">
    <source>
        <dbReference type="Pfam" id="PF23024"/>
    </source>
</evidence>
<gene>
    <name evidence="7" type="ORF">BL253_04280</name>
</gene>
<comment type="similarity">
    <text evidence="1">Belongs to the ATP-dependent AMP-binding enzyme family.</text>
</comment>
<dbReference type="CDD" id="cd05931">
    <property type="entry name" value="FAAL"/>
    <property type="match status" value="1"/>
</dbReference>
<evidence type="ECO:0000313" key="7">
    <source>
        <dbReference type="EMBL" id="ONH32909.1"/>
    </source>
</evidence>
<dbReference type="GO" id="GO:0005886">
    <property type="term" value="C:plasma membrane"/>
    <property type="evidence" value="ECO:0007669"/>
    <property type="project" value="TreeGrafter"/>
</dbReference>
<dbReference type="Pfam" id="PF00501">
    <property type="entry name" value="AMP-binding"/>
    <property type="match status" value="1"/>
</dbReference>
<evidence type="ECO:0000259" key="5">
    <source>
        <dbReference type="Pfam" id="PF00501"/>
    </source>
</evidence>
<dbReference type="PANTHER" id="PTHR22754:SF32">
    <property type="entry name" value="DISCO-INTERACTING PROTEIN 2"/>
    <property type="match status" value="1"/>
</dbReference>
<sequence>MAPNGGRVTVDDAVLVPLPEQLAVRAREEPARIALTFVDYAVDRSGTATSLTYEQLFGRVCAFSARIAARQRRGSRLAIVAPQGLDYVVAFLGALRAGIIAVPLFPPDLPGHSGRLDAVFADCEPAGVATTSAALPSVRAFLEARRRTAGVVVIDEPGLDGTADAGTRGPARTVGQAPPVALRAEDLAYLQYTSGSTRSPAGVLISHGNIAANAAQAAAAYFDGRAGLTLVSWLPLFHDMGLVLVVGGCVAGGYPAVFMDPGAFLTKPVRWLRLLSSSPGAATFAPNFAFDFCASRISAEDAAGLWLGDVATMVNGAEPVQPRTLDRFARRFGPQGLRPEVIRPSYGLAEATVYVCGSAEPAAARVLQVDQEWLGAGQVMPASRSGRAGEPPGEPHGLVSCGRPVGQLVAIVDPATSRVLPDGMVGEIWVHGPNVAHGYWRNPELSRTTFGQLLAPDLGGPATPGRGATVGERAGDRPVGPWLRTGDLGVLDGGELFVTGRLKDVIVIDGRNHYPQDVEAAVEDVHEALGRHRTAAFSVPGDDGERVVVVAEISRRALDGGWDPATVEQAVRGAVSDRHGLAVHDVVLTRPGSVPRTTSGKIARRASRQRYLAGGFSRVGSAS</sequence>
<dbReference type="GO" id="GO:0071766">
    <property type="term" value="P:Actinobacterium-type cell wall biogenesis"/>
    <property type="evidence" value="ECO:0007669"/>
    <property type="project" value="UniProtKB-ARBA"/>
</dbReference>
<dbReference type="Gene3D" id="3.30.300.30">
    <property type="match status" value="1"/>
</dbReference>
<comment type="caution">
    <text evidence="7">The sequence shown here is derived from an EMBL/GenBank/DDBJ whole genome shotgun (WGS) entry which is preliminary data.</text>
</comment>
<proteinExistence type="inferred from homology"/>
<dbReference type="InterPro" id="IPR040097">
    <property type="entry name" value="FAAL/FAAC"/>
</dbReference>
<feature type="domain" description="AMP-dependent synthetase/ligase" evidence="5">
    <location>
        <begin position="24"/>
        <end position="440"/>
    </location>
</feature>
<dbReference type="Pfam" id="PF23024">
    <property type="entry name" value="AMP-dom_DIP2-like"/>
    <property type="match status" value="1"/>
</dbReference>
<feature type="domain" description="AMP-binding enzyme C-terminal" evidence="6">
    <location>
        <begin position="504"/>
        <end position="614"/>
    </location>
</feature>
<dbReference type="AlphaFoldDB" id="A0A1V2IJ06"/>
<reference evidence="8" key="1">
    <citation type="submission" date="2016-10" db="EMBL/GenBank/DDBJ databases">
        <title>Frankia sp. NRRL B-16386 Genome sequencing.</title>
        <authorList>
            <person name="Ghodhbane-Gtari F."/>
            <person name="Swanson E."/>
            <person name="Gueddou A."/>
            <person name="Hezbri K."/>
            <person name="Ktari K."/>
            <person name="Nouioui I."/>
            <person name="Morris K."/>
            <person name="Simpson S."/>
            <person name="Abebe-Akele F."/>
            <person name="Thomas K."/>
            <person name="Gtari M."/>
            <person name="Tisa L.S."/>
        </authorList>
    </citation>
    <scope>NUCLEOTIDE SEQUENCE [LARGE SCALE GENOMIC DNA]</scope>
    <source>
        <strain evidence="8">NRRL B-16386</strain>
    </source>
</reference>
<evidence type="ECO:0000256" key="4">
    <source>
        <dbReference type="ARBA" id="ARBA00023098"/>
    </source>
</evidence>
<dbReference type="EMBL" id="MOMC01000008">
    <property type="protein sequence ID" value="ONH32909.1"/>
    <property type="molecule type" value="Genomic_DNA"/>
</dbReference>
<dbReference type="InterPro" id="IPR045851">
    <property type="entry name" value="AMP-bd_C_sf"/>
</dbReference>
<keyword evidence="4" id="KW-0443">Lipid metabolism</keyword>
<dbReference type="GO" id="GO:0006633">
    <property type="term" value="P:fatty acid biosynthetic process"/>
    <property type="evidence" value="ECO:0007669"/>
    <property type="project" value="TreeGrafter"/>
</dbReference>
<accession>A0A1V2IJ06</accession>
<evidence type="ECO:0000256" key="3">
    <source>
        <dbReference type="ARBA" id="ARBA00022832"/>
    </source>
</evidence>
<protein>
    <submittedName>
        <fullName evidence="7">AMP-dependent synthetase</fullName>
    </submittedName>
</protein>
<dbReference type="InterPro" id="IPR025110">
    <property type="entry name" value="AMP-bd_C"/>
</dbReference>
<keyword evidence="3" id="KW-0276">Fatty acid metabolism</keyword>
<keyword evidence="2" id="KW-0436">Ligase</keyword>
<dbReference type="Gene3D" id="3.40.50.12780">
    <property type="entry name" value="N-terminal domain of ligase-like"/>
    <property type="match status" value="1"/>
</dbReference>